<protein>
    <recommendedName>
        <fullName evidence="1">HTH cro/C1-type domain-containing protein</fullName>
    </recommendedName>
</protein>
<dbReference type="Gene3D" id="1.10.260.40">
    <property type="entry name" value="lambda repressor-like DNA-binding domains"/>
    <property type="match status" value="1"/>
</dbReference>
<dbReference type="STRING" id="1968527.B5M47_03990"/>
<dbReference type="PROSITE" id="PS50943">
    <property type="entry name" value="HTH_CROC1"/>
    <property type="match status" value="1"/>
</dbReference>
<comment type="caution">
    <text evidence="2">The sequence shown here is derived from an EMBL/GenBank/DDBJ whole genome shotgun (WGS) entry which is preliminary data.</text>
</comment>
<accession>A0A1W9NVX4</accession>
<proteinExistence type="predicted"/>
<dbReference type="AlphaFoldDB" id="A0A1W9NVX4"/>
<dbReference type="InterPro" id="IPR027417">
    <property type="entry name" value="P-loop_NTPase"/>
</dbReference>
<feature type="domain" description="HTH cro/C1-type" evidence="1">
    <location>
        <begin position="4"/>
        <end position="57"/>
    </location>
</feature>
<gene>
    <name evidence="2" type="ORF">B5M47_03990</name>
</gene>
<dbReference type="InterPro" id="IPR049945">
    <property type="entry name" value="AAA_22"/>
</dbReference>
<organism evidence="2 3">
    <name type="scientific">candidate division CPR3 bacterium 4484_211</name>
    <dbReference type="NCBI Taxonomy" id="1968527"/>
    <lineage>
        <taxon>Bacteria</taxon>
        <taxon>Bacteria division CPR3</taxon>
    </lineage>
</organism>
<evidence type="ECO:0000313" key="3">
    <source>
        <dbReference type="Proteomes" id="UP000192520"/>
    </source>
</evidence>
<dbReference type="InterPro" id="IPR001387">
    <property type="entry name" value="Cro/C1-type_HTH"/>
</dbReference>
<dbReference type="GO" id="GO:0016887">
    <property type="term" value="F:ATP hydrolysis activity"/>
    <property type="evidence" value="ECO:0007669"/>
    <property type="project" value="InterPro"/>
</dbReference>
<dbReference type="Gene3D" id="3.40.50.300">
    <property type="entry name" value="P-loop containing nucleotide triphosphate hydrolases"/>
    <property type="match status" value="1"/>
</dbReference>
<dbReference type="GO" id="GO:0003677">
    <property type="term" value="F:DNA binding"/>
    <property type="evidence" value="ECO:0007669"/>
    <property type="project" value="InterPro"/>
</dbReference>
<dbReference type="SUPFAM" id="SSF47413">
    <property type="entry name" value="lambda repressor-like DNA-binding domains"/>
    <property type="match status" value="1"/>
</dbReference>
<dbReference type="InterPro" id="IPR010982">
    <property type="entry name" value="Lambda_DNA-bd_dom_sf"/>
</dbReference>
<dbReference type="Pfam" id="PF13401">
    <property type="entry name" value="AAA_22"/>
    <property type="match status" value="1"/>
</dbReference>
<dbReference type="CDD" id="cd00093">
    <property type="entry name" value="HTH_XRE"/>
    <property type="match status" value="1"/>
</dbReference>
<evidence type="ECO:0000313" key="2">
    <source>
        <dbReference type="EMBL" id="OQX50301.1"/>
    </source>
</evidence>
<name>A0A1W9NVX4_UNCC3</name>
<evidence type="ECO:0000259" key="1">
    <source>
        <dbReference type="PROSITE" id="PS50943"/>
    </source>
</evidence>
<dbReference type="SMART" id="SM00530">
    <property type="entry name" value="HTH_XRE"/>
    <property type="match status" value="1"/>
</dbReference>
<dbReference type="SUPFAM" id="SSF52540">
    <property type="entry name" value="P-loop containing nucleoside triphosphate hydrolases"/>
    <property type="match status" value="1"/>
</dbReference>
<reference evidence="3" key="1">
    <citation type="submission" date="2017-03" db="EMBL/GenBank/DDBJ databases">
        <title>Novel pathways for hydrocarbon cycling and metabolic interdependencies in hydrothermal sediment communities.</title>
        <authorList>
            <person name="Dombrowski N."/>
            <person name="Seitz K."/>
            <person name="Teske A."/>
            <person name="Baker B."/>
        </authorList>
    </citation>
    <scope>NUCLEOTIDE SEQUENCE [LARGE SCALE GENOMIC DNA]</scope>
</reference>
<dbReference type="InterPro" id="IPR052026">
    <property type="entry name" value="ExeA_AAA_ATPase_DNA-bind"/>
</dbReference>
<dbReference type="Proteomes" id="UP000192520">
    <property type="component" value="Unassembled WGS sequence"/>
</dbReference>
<sequence length="290" mass="32571">MAGLREVMERFNLSAGDVAHITGYAKSTISQIKNNKYNGDGQVEAKILKKLVEAGYRLETKLSVRRDVFIKTGNVRKFDTLCDELLAPQGDLTSSIGVVMGRAGRGKTKSARHYAVQHSEAVYVLFIDGFSLVDVAREIAFEIGGIRPRTFRACLDVIDEATLQQRRLIIIDEADKMPKRYFEMLRGLNERCACPIVLVGEEPLRKALDSERRLKSRVRQMVVFEPVLLTDIAAYYQAAIGITVNSDVLQVLWQRSQGDFRLVVRDAFSVVRIMNTNRLSAVTMDVVKGI</sequence>
<dbReference type="PANTHER" id="PTHR35894:SF5">
    <property type="entry name" value="MU-LIKE PROPHAGE FLUMU DNA TRANSPOSITION PROTEIN B"/>
    <property type="match status" value="1"/>
</dbReference>
<dbReference type="EMBL" id="MZGJ01000038">
    <property type="protein sequence ID" value="OQX50301.1"/>
    <property type="molecule type" value="Genomic_DNA"/>
</dbReference>
<dbReference type="PANTHER" id="PTHR35894">
    <property type="entry name" value="GENERAL SECRETION PATHWAY PROTEIN A-RELATED"/>
    <property type="match status" value="1"/>
</dbReference>